<evidence type="ECO:0000313" key="2">
    <source>
        <dbReference type="EMBL" id="PJC01717.1"/>
    </source>
</evidence>
<dbReference type="Gene3D" id="3.40.50.300">
    <property type="entry name" value="P-loop containing nucleotide triphosphate hydrolases"/>
    <property type="match status" value="2"/>
</dbReference>
<evidence type="ECO:0000259" key="1">
    <source>
        <dbReference type="Pfam" id="PF01935"/>
    </source>
</evidence>
<dbReference type="AlphaFoldDB" id="A0A2H9RDK8"/>
<name>A0A2H9RDK8_HUBC1</name>
<dbReference type="InterPro" id="IPR002789">
    <property type="entry name" value="HerA_central"/>
</dbReference>
<comment type="caution">
    <text evidence="2">The sequence shown here is derived from an EMBL/GenBank/DDBJ whole genome shotgun (WGS) entry which is preliminary data.</text>
</comment>
<dbReference type="Pfam" id="PF01935">
    <property type="entry name" value="DUF87"/>
    <property type="match status" value="1"/>
</dbReference>
<reference evidence="3" key="1">
    <citation type="submission" date="2017-09" db="EMBL/GenBank/DDBJ databases">
        <title>Depth-based differentiation of microbial function through sediment-hosted aquifers and enrichment of novel symbionts in the deep terrestrial subsurface.</title>
        <authorList>
            <person name="Probst A.J."/>
            <person name="Ladd B."/>
            <person name="Jarett J.K."/>
            <person name="Geller-Mcgrath D.E."/>
            <person name="Sieber C.M.K."/>
            <person name="Emerson J.B."/>
            <person name="Anantharaman K."/>
            <person name="Thomas B.C."/>
            <person name="Malmstrom R."/>
            <person name="Stieglmeier M."/>
            <person name="Klingl A."/>
            <person name="Woyke T."/>
            <person name="Ryan C.M."/>
            <person name="Banfield J.F."/>
        </authorList>
    </citation>
    <scope>NUCLEOTIDE SEQUENCE [LARGE SCALE GENOMIC DNA]</scope>
</reference>
<dbReference type="PANTHER" id="PTHR30121:SF11">
    <property type="entry name" value="AAA+ ATPASE DOMAIN-CONTAINING PROTEIN"/>
    <property type="match status" value="1"/>
</dbReference>
<organism evidence="2 3">
    <name type="scientific">Huberarchaeum crystalense</name>
    <dbReference type="NCBI Taxonomy" id="2014257"/>
    <lineage>
        <taxon>Archaea</taxon>
        <taxon>Candidatus Huberarchaeota</taxon>
        <taxon>Candidatus Huberarchaeia</taxon>
        <taxon>Candidatus Huberarchaeales</taxon>
        <taxon>Candidatus Huberarchaeaceae</taxon>
        <taxon>Candidatus Huberarchaeum</taxon>
    </lineage>
</organism>
<sequence length="510" mass="58344">MIEEENEDEAVLPKTISKRPKQSLFMEELNYYGKGMAGHISFDDIYKEDPQRTHKQDKVLIGFLHSTVDLINISSDPDLINEVYNTQDKESRDFYLDFSKTIRIVVFGMTGAGKTVLATRIIYSTYKAGVNVACLTDVKNEMAIISQPLQREYTKFLPLEEIPTGLDICTIRPFFLQKDPTTEDISYEGKVSKLSIKNITEAAWIELMGLTLKEDRESPQNIFVRFLVEAIREGKISTKQDIFDFIESHTSTTISKKTKKDEIQIKDGDDSRVKDGDDSMVKFADQTGKIMLRNIIIAFKAGVITDNDDEVISPVDILKDNKIIIYNYRNYSNNATKYPFVSLTSNINEIWKAKKDKKYKGKVLIIIDEAHNFCNASPTKNSSSKSKIISLVKESRTESINMCFITQDPPSSSGSSDDFTIPYEVISNSRYIIVPPTISPKDFKKKLLEDIGMYKYNNKDQDQYFNSLIFKEAYKSKRNGRSPWFVVDKLLKRVHLVYIYVPGCAIPEEQ</sequence>
<dbReference type="EMBL" id="PFSX01000010">
    <property type="protein sequence ID" value="PJC01717.1"/>
    <property type="molecule type" value="Genomic_DNA"/>
</dbReference>
<gene>
    <name evidence="2" type="ORF">CO072_00275</name>
</gene>
<dbReference type="InterPro" id="IPR051162">
    <property type="entry name" value="T4SS_component"/>
</dbReference>
<dbReference type="PANTHER" id="PTHR30121">
    <property type="entry name" value="UNCHARACTERIZED PROTEIN YJGR-RELATED"/>
    <property type="match status" value="1"/>
</dbReference>
<dbReference type="SUPFAM" id="SSF52540">
    <property type="entry name" value="P-loop containing nucleoside triphosphate hydrolases"/>
    <property type="match status" value="1"/>
</dbReference>
<protein>
    <recommendedName>
        <fullName evidence="1">Helicase HerA central domain-containing protein</fullName>
    </recommendedName>
</protein>
<feature type="domain" description="Helicase HerA central" evidence="1">
    <location>
        <begin position="93"/>
        <end position="342"/>
    </location>
</feature>
<dbReference type="InterPro" id="IPR027417">
    <property type="entry name" value="P-loop_NTPase"/>
</dbReference>
<evidence type="ECO:0000313" key="3">
    <source>
        <dbReference type="Proteomes" id="UP000231232"/>
    </source>
</evidence>
<accession>A0A2H9RDK8</accession>
<proteinExistence type="predicted"/>
<dbReference type="Proteomes" id="UP000231232">
    <property type="component" value="Unassembled WGS sequence"/>
</dbReference>